<protein>
    <submittedName>
        <fullName evidence="1">Uncharacterized protein</fullName>
    </submittedName>
</protein>
<reference evidence="1" key="1">
    <citation type="submission" date="2020-09" db="EMBL/GenBank/DDBJ databases">
        <title>Iningainema tapete sp. nov. (Scytonemataceae, Cyanobacteria) from greenhouses in central Florida (USA) produces two types of nodularin with biosynthetic potential for microcystin-LR and anabaenopeptins.</title>
        <authorList>
            <person name="Berthold D.E."/>
            <person name="Lefler F.W."/>
            <person name="Huang I.-S."/>
            <person name="Abdulla H."/>
            <person name="Zimba P.V."/>
            <person name="Laughinghouse H.D. IV."/>
        </authorList>
    </citation>
    <scope>NUCLEOTIDE SEQUENCE</scope>
    <source>
        <strain evidence="1">BLCCT55</strain>
    </source>
</reference>
<evidence type="ECO:0000313" key="1">
    <source>
        <dbReference type="EMBL" id="MBD2778025.1"/>
    </source>
</evidence>
<gene>
    <name evidence="1" type="ORF">ICL16_39790</name>
</gene>
<dbReference type="EMBL" id="JACXAE010000119">
    <property type="protein sequence ID" value="MBD2778025.1"/>
    <property type="molecule type" value="Genomic_DNA"/>
</dbReference>
<proteinExistence type="predicted"/>
<dbReference type="RefSeq" id="WP_190837242.1">
    <property type="nucleotide sequence ID" value="NZ_CAWPPI010000119.1"/>
</dbReference>
<accession>A0A8J6XJG6</accession>
<dbReference type="AlphaFoldDB" id="A0A8J6XJG6"/>
<sequence>MDNLTPELFLSTCLQENARRLSVYDQQLLQPQLMPALAKIALRIFRFMPRQKPNPTAEFSKS</sequence>
<organism evidence="1 2">
    <name type="scientific">Iningainema tapete BLCC-T55</name>
    <dbReference type="NCBI Taxonomy" id="2748662"/>
    <lineage>
        <taxon>Bacteria</taxon>
        <taxon>Bacillati</taxon>
        <taxon>Cyanobacteriota</taxon>
        <taxon>Cyanophyceae</taxon>
        <taxon>Nostocales</taxon>
        <taxon>Scytonemataceae</taxon>
        <taxon>Iningainema tapete</taxon>
    </lineage>
</organism>
<keyword evidence="2" id="KW-1185">Reference proteome</keyword>
<name>A0A8J6XJG6_9CYAN</name>
<dbReference type="Proteomes" id="UP000629098">
    <property type="component" value="Unassembled WGS sequence"/>
</dbReference>
<comment type="caution">
    <text evidence="1">The sequence shown here is derived from an EMBL/GenBank/DDBJ whole genome shotgun (WGS) entry which is preliminary data.</text>
</comment>
<evidence type="ECO:0000313" key="2">
    <source>
        <dbReference type="Proteomes" id="UP000629098"/>
    </source>
</evidence>